<dbReference type="AlphaFoldDB" id="A0A420BJS0"/>
<accession>A0A420BJS0</accession>
<evidence type="ECO:0000259" key="4">
    <source>
        <dbReference type="PROSITE" id="PS01124"/>
    </source>
</evidence>
<keyword evidence="3" id="KW-0804">Transcription</keyword>
<evidence type="ECO:0000256" key="3">
    <source>
        <dbReference type="ARBA" id="ARBA00023163"/>
    </source>
</evidence>
<evidence type="ECO:0000313" key="6">
    <source>
        <dbReference type="Proteomes" id="UP000286246"/>
    </source>
</evidence>
<evidence type="ECO:0000313" key="5">
    <source>
        <dbReference type="EMBL" id="RKE56949.1"/>
    </source>
</evidence>
<evidence type="ECO:0000256" key="1">
    <source>
        <dbReference type="ARBA" id="ARBA00023015"/>
    </source>
</evidence>
<dbReference type="Proteomes" id="UP000286246">
    <property type="component" value="Unassembled WGS sequence"/>
</dbReference>
<dbReference type="InterPro" id="IPR009057">
    <property type="entry name" value="Homeodomain-like_sf"/>
</dbReference>
<name>A0A420BJS0_SPHD1</name>
<dbReference type="Pfam" id="PF12833">
    <property type="entry name" value="HTH_18"/>
    <property type="match status" value="1"/>
</dbReference>
<dbReference type="Gene3D" id="1.10.10.60">
    <property type="entry name" value="Homeodomain-like"/>
    <property type="match status" value="1"/>
</dbReference>
<protein>
    <submittedName>
        <fullName evidence="5">AraC-like DNA-binding protein</fullName>
    </submittedName>
</protein>
<dbReference type="EMBL" id="RAPY01000001">
    <property type="protein sequence ID" value="RKE56949.1"/>
    <property type="molecule type" value="Genomic_DNA"/>
</dbReference>
<keyword evidence="1" id="KW-0805">Transcription regulation</keyword>
<dbReference type="RefSeq" id="WP_120258558.1">
    <property type="nucleotide sequence ID" value="NZ_RAPY01000001.1"/>
</dbReference>
<feature type="domain" description="HTH araC/xylS-type" evidence="4">
    <location>
        <begin position="177"/>
        <end position="275"/>
    </location>
</feature>
<evidence type="ECO:0000256" key="2">
    <source>
        <dbReference type="ARBA" id="ARBA00023125"/>
    </source>
</evidence>
<organism evidence="5 6">
    <name type="scientific">Sphingobacterium detergens</name>
    <dbReference type="NCBI Taxonomy" id="1145106"/>
    <lineage>
        <taxon>Bacteria</taxon>
        <taxon>Pseudomonadati</taxon>
        <taxon>Bacteroidota</taxon>
        <taxon>Sphingobacteriia</taxon>
        <taxon>Sphingobacteriales</taxon>
        <taxon>Sphingobacteriaceae</taxon>
        <taxon>Sphingobacterium</taxon>
    </lineage>
</organism>
<reference evidence="5 6" key="1">
    <citation type="submission" date="2018-09" db="EMBL/GenBank/DDBJ databases">
        <title>Genomic Encyclopedia of Type Strains, Phase III (KMG-III): the genomes of soil and plant-associated and newly described type strains.</title>
        <authorList>
            <person name="Whitman W."/>
        </authorList>
    </citation>
    <scope>NUCLEOTIDE SEQUENCE [LARGE SCALE GENOMIC DNA]</scope>
    <source>
        <strain evidence="5 6">CECT 7938</strain>
    </source>
</reference>
<dbReference type="SUPFAM" id="SSF46689">
    <property type="entry name" value="Homeodomain-like"/>
    <property type="match status" value="1"/>
</dbReference>
<dbReference type="OrthoDB" id="704286at2"/>
<dbReference type="SMART" id="SM00342">
    <property type="entry name" value="HTH_ARAC"/>
    <property type="match status" value="1"/>
</dbReference>
<dbReference type="InterPro" id="IPR018060">
    <property type="entry name" value="HTH_AraC"/>
</dbReference>
<sequence>MFETGIVKKSGDLKKDHETLYTEWQGRLHRTRNFQNDEFIITLSESKRGAHHIDLEKHIMRGYQLHIVFPGQRSHFSILDYTFTYQLRIAKINFEKVCTALRFSLHLYRIHPVQNLTQSEFEKLRDELRNIGDELHMDRPLLEIICSRARVTLQEISRILEKRISDINLFRIPSVLFEFLQLVKLHYNKEHNVTFYAKKLNVSSDYLAILTRNHLNITPKKVIKGEILTESKRLLSLVPITIKVVMYQLGFEDQAVFTQFFKSSTGMSPTEFQKSTITF</sequence>
<dbReference type="PANTHER" id="PTHR43280">
    <property type="entry name" value="ARAC-FAMILY TRANSCRIPTIONAL REGULATOR"/>
    <property type="match status" value="1"/>
</dbReference>
<dbReference type="PANTHER" id="PTHR43280:SF32">
    <property type="entry name" value="TRANSCRIPTIONAL REGULATORY PROTEIN"/>
    <property type="match status" value="1"/>
</dbReference>
<gene>
    <name evidence="5" type="ORF">DFQ12_1823</name>
</gene>
<keyword evidence="2 5" id="KW-0238">DNA-binding</keyword>
<dbReference type="PROSITE" id="PS01124">
    <property type="entry name" value="HTH_ARAC_FAMILY_2"/>
    <property type="match status" value="1"/>
</dbReference>
<keyword evidence="6" id="KW-1185">Reference proteome</keyword>
<dbReference type="GO" id="GO:0003700">
    <property type="term" value="F:DNA-binding transcription factor activity"/>
    <property type="evidence" value="ECO:0007669"/>
    <property type="project" value="InterPro"/>
</dbReference>
<dbReference type="GO" id="GO:0043565">
    <property type="term" value="F:sequence-specific DNA binding"/>
    <property type="evidence" value="ECO:0007669"/>
    <property type="project" value="InterPro"/>
</dbReference>
<proteinExistence type="predicted"/>
<comment type="caution">
    <text evidence="5">The sequence shown here is derived from an EMBL/GenBank/DDBJ whole genome shotgun (WGS) entry which is preliminary data.</text>
</comment>